<dbReference type="AlphaFoldDB" id="U4KDB6"/>
<dbReference type="Proteomes" id="UP000016895">
    <property type="component" value="Chromosome 2"/>
</dbReference>
<name>U4KDB6_9VIBR</name>
<organism evidence="1 2">
    <name type="scientific">Vibrio nigripulchritudo</name>
    <dbReference type="NCBI Taxonomy" id="28173"/>
    <lineage>
        <taxon>Bacteria</taxon>
        <taxon>Pseudomonadati</taxon>
        <taxon>Pseudomonadota</taxon>
        <taxon>Gammaproteobacteria</taxon>
        <taxon>Vibrionales</taxon>
        <taxon>Vibrionaceae</taxon>
        <taxon>Vibrio</taxon>
    </lineage>
</organism>
<keyword evidence="2" id="KW-1185">Reference proteome</keyword>
<gene>
    <name evidence="1" type="ORF">VIBNI_B1280</name>
</gene>
<accession>U4KDB6</accession>
<evidence type="ECO:0000313" key="1">
    <source>
        <dbReference type="EMBL" id="CCO61041.1"/>
    </source>
</evidence>
<reference evidence="1 2" key="1">
    <citation type="journal article" date="2013" name="ISME J.">
        <title>Comparative genomics of pathogenic lineages of Vibrio nigripulchritudo identifies virulence-associated traits.</title>
        <authorList>
            <person name="Goudenege D."/>
            <person name="Labreuche Y."/>
            <person name="Krin E."/>
            <person name="Ansquer D."/>
            <person name="Mangenot S."/>
            <person name="Calteau A."/>
            <person name="Medigue C."/>
            <person name="Mazel D."/>
            <person name="Polz M.F."/>
            <person name="Le Roux F."/>
        </authorList>
    </citation>
    <scope>NUCLEOTIDE SEQUENCE [LARGE SCALE GENOMIC DNA]</scope>
    <source>
        <strain evidence="2">SnF1</strain>
    </source>
</reference>
<sequence length="93" mass="10557">MLPILDLEPLDLQIGALSESHLILAEPSIFRLLGYIQSRVTSDTCECVYFCNNCVFRKNMQVVLVGYAIDNARLEPNKRIGFQLQNSVVGRWV</sequence>
<protein>
    <submittedName>
        <fullName evidence="1">Uncharacterized protein</fullName>
    </submittedName>
</protein>
<proteinExistence type="predicted"/>
<evidence type="ECO:0000313" key="2">
    <source>
        <dbReference type="Proteomes" id="UP000016895"/>
    </source>
</evidence>
<dbReference type="EMBL" id="FO203527">
    <property type="protein sequence ID" value="CCO61041.1"/>
    <property type="molecule type" value="Genomic_DNA"/>
</dbReference>
<dbReference type="KEGG" id="vni:VIBNI_B1280"/>